<sequence>MLFKVEGVDGWQWHDRMGSVRETDKANVRTGTVQWWVSSGGPEGQTRLVTVVIAPRSVAHVAHSVGSFVARDPTCTCIVRLTC</sequence>
<evidence type="ECO:0000313" key="2">
    <source>
        <dbReference type="Proteomes" id="UP000029964"/>
    </source>
</evidence>
<reference evidence="2" key="1">
    <citation type="journal article" date="2014" name="Genome Announc.">
        <title>Genome sequence and annotation of Acremonium chrysogenum, producer of the beta-lactam antibiotic cephalosporin C.</title>
        <authorList>
            <person name="Terfehr D."/>
            <person name="Dahlmann T.A."/>
            <person name="Specht T."/>
            <person name="Zadra I."/>
            <person name="Kuernsteiner H."/>
            <person name="Kueck U."/>
        </authorList>
    </citation>
    <scope>NUCLEOTIDE SEQUENCE [LARGE SCALE GENOMIC DNA]</scope>
    <source>
        <strain evidence="2">ATCC 11550 / CBS 779.69 / DSM 880 / IAM 14645 / JCM 23072 / IMI 49137</strain>
    </source>
</reference>
<dbReference type="Proteomes" id="UP000029964">
    <property type="component" value="Unassembled WGS sequence"/>
</dbReference>
<comment type="caution">
    <text evidence="1">The sequence shown here is derived from an EMBL/GenBank/DDBJ whole genome shotgun (WGS) entry which is preliminary data.</text>
</comment>
<dbReference type="AlphaFoldDB" id="A0A086SUR9"/>
<name>A0A086SUR9_HAPC1</name>
<accession>A0A086SUR9</accession>
<gene>
    <name evidence="1" type="ORF">ACRE_084460</name>
</gene>
<keyword evidence="2" id="KW-1185">Reference proteome</keyword>
<proteinExistence type="predicted"/>
<protein>
    <submittedName>
        <fullName evidence="1">Uncharacterized protein</fullName>
    </submittedName>
</protein>
<dbReference type="HOGENOM" id="CLU_2542008_0_0_1"/>
<evidence type="ECO:0000313" key="1">
    <source>
        <dbReference type="EMBL" id="KFH40851.1"/>
    </source>
</evidence>
<dbReference type="EMBL" id="JPKY01000162">
    <property type="protein sequence ID" value="KFH40851.1"/>
    <property type="molecule type" value="Genomic_DNA"/>
</dbReference>
<organism evidence="1 2">
    <name type="scientific">Hapsidospora chrysogenum (strain ATCC 11550 / CBS 779.69 / DSM 880 / IAM 14645 / JCM 23072 / IMI 49137)</name>
    <name type="common">Acremonium chrysogenum</name>
    <dbReference type="NCBI Taxonomy" id="857340"/>
    <lineage>
        <taxon>Eukaryota</taxon>
        <taxon>Fungi</taxon>
        <taxon>Dikarya</taxon>
        <taxon>Ascomycota</taxon>
        <taxon>Pezizomycotina</taxon>
        <taxon>Sordariomycetes</taxon>
        <taxon>Hypocreomycetidae</taxon>
        <taxon>Hypocreales</taxon>
        <taxon>Bionectriaceae</taxon>
        <taxon>Hapsidospora</taxon>
    </lineage>
</organism>